<protein>
    <submittedName>
        <fullName evidence="1">Uncharacterized protein</fullName>
    </submittedName>
</protein>
<keyword evidence="2" id="KW-1185">Reference proteome</keyword>
<dbReference type="Proteomes" id="UP001196413">
    <property type="component" value="Unassembled WGS sequence"/>
</dbReference>
<dbReference type="EMBL" id="JAHQIW010002435">
    <property type="protein sequence ID" value="KAJ1355316.1"/>
    <property type="molecule type" value="Genomic_DNA"/>
</dbReference>
<comment type="caution">
    <text evidence="1">The sequence shown here is derived from an EMBL/GenBank/DDBJ whole genome shotgun (WGS) entry which is preliminary data.</text>
</comment>
<gene>
    <name evidence="1" type="ORF">KIN20_012660</name>
</gene>
<proteinExistence type="predicted"/>
<evidence type="ECO:0000313" key="2">
    <source>
        <dbReference type="Proteomes" id="UP001196413"/>
    </source>
</evidence>
<reference evidence="1" key="1">
    <citation type="submission" date="2021-06" db="EMBL/GenBank/DDBJ databases">
        <title>Parelaphostrongylus tenuis whole genome reference sequence.</title>
        <authorList>
            <person name="Garwood T.J."/>
            <person name="Larsen P.A."/>
            <person name="Fountain-Jones N.M."/>
            <person name="Garbe J.R."/>
            <person name="Macchietto M.G."/>
            <person name="Kania S.A."/>
            <person name="Gerhold R.W."/>
            <person name="Richards J.E."/>
            <person name="Wolf T.M."/>
        </authorList>
    </citation>
    <scope>NUCLEOTIDE SEQUENCE</scope>
    <source>
        <strain evidence="1">MNPRO001-30</strain>
        <tissue evidence="1">Meninges</tissue>
    </source>
</reference>
<sequence length="68" mass="8193">MLQYFHDRRYVAQKKAIDGKKHFQQFYKLEHVAIVMEARKTNGNIFVVVNGPKLRHTITRRYIVQTME</sequence>
<dbReference type="AlphaFoldDB" id="A0AAD5QQL0"/>
<accession>A0AAD5QQL0</accession>
<evidence type="ECO:0000313" key="1">
    <source>
        <dbReference type="EMBL" id="KAJ1355316.1"/>
    </source>
</evidence>
<name>A0AAD5QQL0_PARTN</name>
<organism evidence="1 2">
    <name type="scientific">Parelaphostrongylus tenuis</name>
    <name type="common">Meningeal worm</name>
    <dbReference type="NCBI Taxonomy" id="148309"/>
    <lineage>
        <taxon>Eukaryota</taxon>
        <taxon>Metazoa</taxon>
        <taxon>Ecdysozoa</taxon>
        <taxon>Nematoda</taxon>
        <taxon>Chromadorea</taxon>
        <taxon>Rhabditida</taxon>
        <taxon>Rhabditina</taxon>
        <taxon>Rhabditomorpha</taxon>
        <taxon>Strongyloidea</taxon>
        <taxon>Metastrongylidae</taxon>
        <taxon>Parelaphostrongylus</taxon>
    </lineage>
</organism>